<dbReference type="GO" id="GO:0051536">
    <property type="term" value="F:iron-sulfur cluster binding"/>
    <property type="evidence" value="ECO:0007669"/>
    <property type="project" value="InterPro"/>
</dbReference>
<dbReference type="GO" id="GO:0005506">
    <property type="term" value="F:iron ion binding"/>
    <property type="evidence" value="ECO:0007669"/>
    <property type="project" value="InterPro"/>
</dbReference>
<dbReference type="Pfam" id="PF01106">
    <property type="entry name" value="NifU"/>
    <property type="match status" value="1"/>
</dbReference>
<dbReference type="InterPro" id="IPR001075">
    <property type="entry name" value="NIF_FeS_clus_asmbl_NifU_C"/>
</dbReference>
<organism evidence="3 4">
    <name type="scientific">Candidatus Eubacterium faecale</name>
    <dbReference type="NCBI Taxonomy" id="2838568"/>
    <lineage>
        <taxon>Bacteria</taxon>
        <taxon>Bacillati</taxon>
        <taxon>Bacillota</taxon>
        <taxon>Clostridia</taxon>
        <taxon>Eubacteriales</taxon>
        <taxon>Eubacteriaceae</taxon>
        <taxon>Eubacterium</taxon>
    </lineage>
</organism>
<comment type="function">
    <text evidence="1">May be involved in the formation or repair of [Fe-S] clusters present in iron-sulfur proteins.</text>
</comment>
<dbReference type="AlphaFoldDB" id="A0A9D2MIS1"/>
<evidence type="ECO:0000256" key="1">
    <source>
        <dbReference type="ARBA" id="ARBA00049958"/>
    </source>
</evidence>
<evidence type="ECO:0000313" key="3">
    <source>
        <dbReference type="EMBL" id="HJB75565.1"/>
    </source>
</evidence>
<evidence type="ECO:0000313" key="4">
    <source>
        <dbReference type="Proteomes" id="UP000823877"/>
    </source>
</evidence>
<feature type="domain" description="NIF system FeS cluster assembly NifU C-terminal" evidence="2">
    <location>
        <begin position="4"/>
        <end position="68"/>
    </location>
</feature>
<evidence type="ECO:0000259" key="2">
    <source>
        <dbReference type="Pfam" id="PF01106"/>
    </source>
</evidence>
<comment type="caution">
    <text evidence="3">The sequence shown here is derived from an EMBL/GenBank/DDBJ whole genome shotgun (WGS) entry which is preliminary data.</text>
</comment>
<sequence>MKTIQNYVETVLQPKLQGDGGWIELVSFENGVLTVIFRGECSKCLILDRCVSWIESEIKRDLKKEVKVTAIRKKPYFQDV</sequence>
<dbReference type="Proteomes" id="UP000823877">
    <property type="component" value="Unassembled WGS sequence"/>
</dbReference>
<reference evidence="3" key="2">
    <citation type="submission" date="2021-04" db="EMBL/GenBank/DDBJ databases">
        <authorList>
            <person name="Gilroy R."/>
        </authorList>
    </citation>
    <scope>NUCLEOTIDE SEQUENCE</scope>
    <source>
        <strain evidence="3">CHK188-16595</strain>
    </source>
</reference>
<dbReference type="InterPro" id="IPR034904">
    <property type="entry name" value="FSCA_dom_sf"/>
</dbReference>
<dbReference type="SUPFAM" id="SSF117916">
    <property type="entry name" value="Fe-S cluster assembly (FSCA) domain-like"/>
    <property type="match status" value="1"/>
</dbReference>
<name>A0A9D2MIS1_9FIRM</name>
<dbReference type="EMBL" id="DWXN01000012">
    <property type="protein sequence ID" value="HJB75565.1"/>
    <property type="molecule type" value="Genomic_DNA"/>
</dbReference>
<accession>A0A9D2MIS1</accession>
<dbReference type="GO" id="GO:0016226">
    <property type="term" value="P:iron-sulfur cluster assembly"/>
    <property type="evidence" value="ECO:0007669"/>
    <property type="project" value="InterPro"/>
</dbReference>
<dbReference type="Gene3D" id="3.30.300.130">
    <property type="entry name" value="Fe-S cluster assembly (FSCA)"/>
    <property type="match status" value="1"/>
</dbReference>
<gene>
    <name evidence="3" type="ORF">IAA37_07860</name>
</gene>
<proteinExistence type="predicted"/>
<protein>
    <submittedName>
        <fullName evidence="3">NifU family protein</fullName>
    </submittedName>
</protein>
<reference evidence="3" key="1">
    <citation type="journal article" date="2021" name="PeerJ">
        <title>Extensive microbial diversity within the chicken gut microbiome revealed by metagenomics and culture.</title>
        <authorList>
            <person name="Gilroy R."/>
            <person name="Ravi A."/>
            <person name="Getino M."/>
            <person name="Pursley I."/>
            <person name="Horton D.L."/>
            <person name="Alikhan N.F."/>
            <person name="Baker D."/>
            <person name="Gharbi K."/>
            <person name="Hall N."/>
            <person name="Watson M."/>
            <person name="Adriaenssens E.M."/>
            <person name="Foster-Nyarko E."/>
            <person name="Jarju S."/>
            <person name="Secka A."/>
            <person name="Antonio M."/>
            <person name="Oren A."/>
            <person name="Chaudhuri R.R."/>
            <person name="La Ragione R."/>
            <person name="Hildebrand F."/>
            <person name="Pallen M.J."/>
        </authorList>
    </citation>
    <scope>NUCLEOTIDE SEQUENCE</scope>
    <source>
        <strain evidence="3">CHK188-16595</strain>
    </source>
</reference>